<sequence length="97" mass="11697">MKSLHDALYNWLTIKTVYDARPDDTAAKETKELFDGILADEYHVTNIEVTKDDMMYYISYHHEDETKKTRFPREYIEVTLNQINQNPERYQNYPTEE</sequence>
<reference evidence="2" key="1">
    <citation type="submission" date="2015-05" db="EMBL/GenBank/DDBJ databases">
        <authorList>
            <person name="Urmite Genomes"/>
        </authorList>
    </citation>
    <scope>NUCLEOTIDE SEQUENCE [LARGE SCALE GENOMIC DNA]</scope>
    <source>
        <strain evidence="2">LF1</strain>
    </source>
</reference>
<gene>
    <name evidence="1" type="ORF">BN000_00518</name>
</gene>
<dbReference type="OrthoDB" id="2692034at2"/>
<organism evidence="1 2">
    <name type="scientific">Neobacillus massiliamazoniensis</name>
    <dbReference type="NCBI Taxonomy" id="1499688"/>
    <lineage>
        <taxon>Bacteria</taxon>
        <taxon>Bacillati</taxon>
        <taxon>Bacillota</taxon>
        <taxon>Bacilli</taxon>
        <taxon>Bacillales</taxon>
        <taxon>Bacillaceae</taxon>
        <taxon>Neobacillus</taxon>
    </lineage>
</organism>
<accession>A0A0U1NRF4</accession>
<protein>
    <submittedName>
        <fullName evidence="1">Uncharacterized protein</fullName>
    </submittedName>
</protein>
<evidence type="ECO:0000313" key="1">
    <source>
        <dbReference type="EMBL" id="CRK80630.1"/>
    </source>
</evidence>
<name>A0A0U1NRF4_9BACI</name>
<dbReference type="RefSeq" id="WP_090630402.1">
    <property type="nucleotide sequence ID" value="NZ_CVRB01000001.1"/>
</dbReference>
<dbReference type="AlphaFoldDB" id="A0A0U1NRF4"/>
<dbReference type="Proteomes" id="UP000199087">
    <property type="component" value="Unassembled WGS sequence"/>
</dbReference>
<keyword evidence="2" id="KW-1185">Reference proteome</keyword>
<dbReference type="EMBL" id="CVRB01000001">
    <property type="protein sequence ID" value="CRK80630.1"/>
    <property type="molecule type" value="Genomic_DNA"/>
</dbReference>
<evidence type="ECO:0000313" key="2">
    <source>
        <dbReference type="Proteomes" id="UP000199087"/>
    </source>
</evidence>
<dbReference type="STRING" id="1499688.BN000_00518"/>
<proteinExistence type="predicted"/>